<dbReference type="InterPro" id="IPR027246">
    <property type="entry name" value="Porin_Euk/Tom40"/>
</dbReference>
<evidence type="ECO:0000256" key="1">
    <source>
        <dbReference type="ARBA" id="ARBA00004374"/>
    </source>
</evidence>
<evidence type="ECO:0000256" key="5">
    <source>
        <dbReference type="ARBA" id="ARBA00022692"/>
    </source>
</evidence>
<dbReference type="Pfam" id="PF01459">
    <property type="entry name" value="Porin_3"/>
    <property type="match status" value="1"/>
</dbReference>
<evidence type="ECO:0000313" key="11">
    <source>
        <dbReference type="Proteomes" id="UP000675881"/>
    </source>
</evidence>
<proteinExistence type="inferred from homology"/>
<evidence type="ECO:0000256" key="9">
    <source>
        <dbReference type="ARBA" id="ARBA00023136"/>
    </source>
</evidence>
<keyword evidence="9" id="KW-0472">Membrane</keyword>
<keyword evidence="8" id="KW-0496">Mitochondrion</keyword>
<dbReference type="Proteomes" id="UP000675881">
    <property type="component" value="Chromosome 8"/>
</dbReference>
<organism evidence="10 11">
    <name type="scientific">Lepeophtheirus salmonis</name>
    <name type="common">Salmon louse</name>
    <name type="synonym">Caligus salmonis</name>
    <dbReference type="NCBI Taxonomy" id="72036"/>
    <lineage>
        <taxon>Eukaryota</taxon>
        <taxon>Metazoa</taxon>
        <taxon>Ecdysozoa</taxon>
        <taxon>Arthropoda</taxon>
        <taxon>Crustacea</taxon>
        <taxon>Multicrustacea</taxon>
        <taxon>Hexanauplia</taxon>
        <taxon>Copepoda</taxon>
        <taxon>Siphonostomatoida</taxon>
        <taxon>Caligidae</taxon>
        <taxon>Lepeophtheirus</taxon>
    </lineage>
</organism>
<keyword evidence="3" id="KW-0813">Transport</keyword>
<keyword evidence="7" id="KW-0653">Protein transport</keyword>
<name>A0A7R8HE14_LEPSM</name>
<dbReference type="EMBL" id="HG994587">
    <property type="protein sequence ID" value="CAF3021493.1"/>
    <property type="molecule type" value="Genomic_DNA"/>
</dbReference>
<dbReference type="AlphaFoldDB" id="A0A7R8HE14"/>
<dbReference type="PANTHER" id="PTHR10802">
    <property type="entry name" value="MITOCHONDRIAL IMPORT RECEPTOR SUBUNIT TOM40"/>
    <property type="match status" value="1"/>
</dbReference>
<evidence type="ECO:0000256" key="3">
    <source>
        <dbReference type="ARBA" id="ARBA00022448"/>
    </source>
</evidence>
<dbReference type="InterPro" id="IPR037930">
    <property type="entry name" value="Tom40"/>
</dbReference>
<comment type="subcellular location">
    <subcellularLocation>
        <location evidence="1">Mitochondrion outer membrane</location>
        <topology evidence="1">Multi-pass membrane protein</topology>
    </subcellularLocation>
</comment>
<evidence type="ECO:0000256" key="7">
    <source>
        <dbReference type="ARBA" id="ARBA00022927"/>
    </source>
</evidence>
<evidence type="ECO:0000256" key="8">
    <source>
        <dbReference type="ARBA" id="ARBA00023128"/>
    </source>
</evidence>
<reference evidence="10" key="1">
    <citation type="submission" date="2021-02" db="EMBL/GenBank/DDBJ databases">
        <authorList>
            <person name="Bekaert M."/>
        </authorList>
    </citation>
    <scope>NUCLEOTIDE SEQUENCE</scope>
    <source>
        <strain evidence="10">IoA-00</strain>
    </source>
</reference>
<dbReference type="OrthoDB" id="19656at2759"/>
<accession>A0A7R8HE14</accession>
<protein>
    <submittedName>
        <fullName evidence="10">TOM40</fullName>
    </submittedName>
</protein>
<evidence type="ECO:0000256" key="4">
    <source>
        <dbReference type="ARBA" id="ARBA00022452"/>
    </source>
</evidence>
<dbReference type="Gene3D" id="2.40.160.10">
    <property type="entry name" value="Porin"/>
    <property type="match status" value="2"/>
</dbReference>
<comment type="similarity">
    <text evidence="2">Belongs to the Tom40 family.</text>
</comment>
<keyword evidence="11" id="KW-1185">Reference proteome</keyword>
<keyword evidence="4" id="KW-1134">Transmembrane beta strand</keyword>
<dbReference type="GO" id="GO:0030150">
    <property type="term" value="P:protein import into mitochondrial matrix"/>
    <property type="evidence" value="ECO:0007669"/>
    <property type="project" value="InterPro"/>
</dbReference>
<evidence type="ECO:0000313" key="10">
    <source>
        <dbReference type="EMBL" id="CAF3021493.1"/>
    </source>
</evidence>
<evidence type="ECO:0000256" key="2">
    <source>
        <dbReference type="ARBA" id="ARBA00010510"/>
    </source>
</evidence>
<keyword evidence="6" id="KW-1000">Mitochondrion outer membrane</keyword>
<dbReference type="CDD" id="cd07305">
    <property type="entry name" value="Porin3_Tom40"/>
    <property type="match status" value="1"/>
</dbReference>
<evidence type="ECO:0000256" key="6">
    <source>
        <dbReference type="ARBA" id="ARBA00022787"/>
    </source>
</evidence>
<dbReference type="InterPro" id="IPR023614">
    <property type="entry name" value="Porin_dom_sf"/>
</dbReference>
<dbReference type="GO" id="GO:0008320">
    <property type="term" value="F:protein transmembrane transporter activity"/>
    <property type="evidence" value="ECO:0007669"/>
    <property type="project" value="InterPro"/>
</dbReference>
<keyword evidence="5" id="KW-0812">Transmembrane</keyword>
<sequence>MSMDSDKPTSNNPGTVEDLHKQCQSVYPLFFDGIKILLNKGLSSHFQVSHTLNLTNSDEMVGYRFDMDPKGDLNANIVHAFSKNFRAKAIAQIQKSKWVSAQFTGDYTTDNYTASFTLGNPDLINGTGVLVTNYLQAITRNLSLGAELAYQSTPQLPGGHMAAVTLVGRYANKNSAFACTLGGGGQMHASFYQNCGEGVQMGTEIEANLRMQDSVASIGYSIDVGNNGTTVMKGSVDTNCIVKSVIETKLLPLPFTLALCGLINHKKNTFQLGCGFIMG</sequence>
<gene>
    <name evidence="10" type="ORF">LSAA_14490</name>
</gene>
<dbReference type="GO" id="GO:0005741">
    <property type="term" value="C:mitochondrial outer membrane"/>
    <property type="evidence" value="ECO:0007669"/>
    <property type="project" value="UniProtKB-SubCell"/>
</dbReference>